<proteinExistence type="inferred from homology"/>
<dbReference type="Gene3D" id="3.90.870.10">
    <property type="entry name" value="DHBP synthase"/>
    <property type="match status" value="1"/>
</dbReference>
<dbReference type="PANTHER" id="PTHR17490">
    <property type="entry name" value="SUA5"/>
    <property type="match status" value="1"/>
</dbReference>
<evidence type="ECO:0000313" key="12">
    <source>
        <dbReference type="Proteomes" id="UP001321520"/>
    </source>
</evidence>
<organism evidence="11 12">
    <name type="scientific">Microbulbifer spongiae</name>
    <dbReference type="NCBI Taxonomy" id="2944933"/>
    <lineage>
        <taxon>Bacteria</taxon>
        <taxon>Pseudomonadati</taxon>
        <taxon>Pseudomonadota</taxon>
        <taxon>Gammaproteobacteria</taxon>
        <taxon>Cellvibrionales</taxon>
        <taxon>Microbulbiferaceae</taxon>
        <taxon>Microbulbifer</taxon>
    </lineage>
</organism>
<name>A0ABY9EBZ4_9GAMM</name>
<sequence>MTYSPFAVAQAARTLAAGGVIAHPTESVWGLACDPYNLQAVKRLLRLKRRPLEKGLILVSGEMDSFGNFLAALSDDQRRQLRDTWPGPVTWLVPHFNRIPYWICGAHASVALRCTSHPFTAALTHAFGGAIVSTSANPMGCQPARQKYQVLRYFGDALDFVGGGATGGHSAPSEIRDLLSGRVMRPGA</sequence>
<keyword evidence="4 9" id="KW-0819">tRNA processing</keyword>
<dbReference type="InterPro" id="IPR006070">
    <property type="entry name" value="Sua5-like_dom"/>
</dbReference>
<evidence type="ECO:0000256" key="2">
    <source>
        <dbReference type="ARBA" id="ARBA00022490"/>
    </source>
</evidence>
<dbReference type="PANTHER" id="PTHR17490:SF18">
    <property type="entry name" value="THREONYLCARBAMOYL-AMP SYNTHASE"/>
    <property type="match status" value="1"/>
</dbReference>
<evidence type="ECO:0000256" key="1">
    <source>
        <dbReference type="ARBA" id="ARBA00004496"/>
    </source>
</evidence>
<evidence type="ECO:0000256" key="8">
    <source>
        <dbReference type="ARBA" id="ARBA00048366"/>
    </source>
</evidence>
<dbReference type="InterPro" id="IPR050156">
    <property type="entry name" value="TC-AMP_synthase_SUA5"/>
</dbReference>
<keyword evidence="2 9" id="KW-0963">Cytoplasm</keyword>
<reference evidence="11 12" key="1">
    <citation type="submission" date="2022-05" db="EMBL/GenBank/DDBJ databases">
        <title>Microbulbifer sp. nov., isolated from sponge.</title>
        <authorList>
            <person name="Gao L."/>
        </authorList>
    </citation>
    <scope>NUCLEOTIDE SEQUENCE [LARGE SCALE GENOMIC DNA]</scope>
    <source>
        <strain evidence="11 12">MI-G</strain>
    </source>
</reference>
<dbReference type="Proteomes" id="UP001321520">
    <property type="component" value="Chromosome"/>
</dbReference>
<dbReference type="RefSeq" id="WP_301415732.1">
    <property type="nucleotide sequence ID" value="NZ_CP098023.1"/>
</dbReference>
<keyword evidence="6 9" id="KW-0547">Nucleotide-binding</keyword>
<dbReference type="HAMAP" id="MF_01852">
    <property type="entry name" value="TsaC"/>
    <property type="match status" value="1"/>
</dbReference>
<evidence type="ECO:0000313" key="11">
    <source>
        <dbReference type="EMBL" id="WKD49886.1"/>
    </source>
</evidence>
<evidence type="ECO:0000256" key="9">
    <source>
        <dbReference type="HAMAP-Rule" id="MF_01852"/>
    </source>
</evidence>
<comment type="similarity">
    <text evidence="9">Belongs to the SUA5 family. TsaC subfamily.</text>
</comment>
<dbReference type="PROSITE" id="PS51163">
    <property type="entry name" value="YRDC"/>
    <property type="match status" value="1"/>
</dbReference>
<comment type="catalytic activity">
    <reaction evidence="8 9">
        <text>L-threonine + hydrogencarbonate + ATP = L-threonylcarbamoyladenylate + diphosphate + H2O</text>
        <dbReference type="Rhea" id="RHEA:36407"/>
        <dbReference type="ChEBI" id="CHEBI:15377"/>
        <dbReference type="ChEBI" id="CHEBI:17544"/>
        <dbReference type="ChEBI" id="CHEBI:30616"/>
        <dbReference type="ChEBI" id="CHEBI:33019"/>
        <dbReference type="ChEBI" id="CHEBI:57926"/>
        <dbReference type="ChEBI" id="CHEBI:73682"/>
        <dbReference type="EC" id="2.7.7.87"/>
    </reaction>
</comment>
<keyword evidence="12" id="KW-1185">Reference proteome</keyword>
<keyword evidence="3 9" id="KW-0808">Transferase</keyword>
<dbReference type="EMBL" id="CP098023">
    <property type="protein sequence ID" value="WKD49886.1"/>
    <property type="molecule type" value="Genomic_DNA"/>
</dbReference>
<evidence type="ECO:0000256" key="5">
    <source>
        <dbReference type="ARBA" id="ARBA00022695"/>
    </source>
</evidence>
<comment type="subcellular location">
    <subcellularLocation>
        <location evidence="1 9">Cytoplasm</location>
    </subcellularLocation>
</comment>
<evidence type="ECO:0000256" key="3">
    <source>
        <dbReference type="ARBA" id="ARBA00022679"/>
    </source>
</evidence>
<keyword evidence="5 9" id="KW-0548">Nucleotidyltransferase</keyword>
<dbReference type="SUPFAM" id="SSF55821">
    <property type="entry name" value="YrdC/RibB"/>
    <property type="match status" value="1"/>
</dbReference>
<dbReference type="Pfam" id="PF01300">
    <property type="entry name" value="Sua5_yciO_yrdC"/>
    <property type="match status" value="1"/>
</dbReference>
<feature type="domain" description="YrdC-like" evidence="10">
    <location>
        <begin position="5"/>
        <end position="188"/>
    </location>
</feature>
<evidence type="ECO:0000259" key="10">
    <source>
        <dbReference type="PROSITE" id="PS51163"/>
    </source>
</evidence>
<evidence type="ECO:0000256" key="6">
    <source>
        <dbReference type="ARBA" id="ARBA00022741"/>
    </source>
</evidence>
<keyword evidence="7 9" id="KW-0067">ATP-binding</keyword>
<evidence type="ECO:0000256" key="4">
    <source>
        <dbReference type="ARBA" id="ARBA00022694"/>
    </source>
</evidence>
<protein>
    <recommendedName>
        <fullName evidence="9">Threonylcarbamoyl-AMP synthase</fullName>
        <shortName evidence="9">TC-AMP synthase</shortName>
        <ecNumber evidence="9">2.7.7.87</ecNumber>
    </recommendedName>
    <alternativeName>
        <fullName evidence="9">L-threonylcarbamoyladenylate synthase</fullName>
    </alternativeName>
    <alternativeName>
        <fullName evidence="9">t(6)A37 threonylcarbamoyladenosine biosynthesis protein TsaC</fullName>
    </alternativeName>
    <alternativeName>
        <fullName evidence="9">tRNA threonylcarbamoyladenosine biosynthesis protein TsaC</fullName>
    </alternativeName>
</protein>
<dbReference type="InterPro" id="IPR017945">
    <property type="entry name" value="DHBP_synth_RibB-like_a/b_dom"/>
</dbReference>
<accession>A0ABY9EBZ4</accession>
<gene>
    <name evidence="9" type="primary">tsaC</name>
    <name evidence="11" type="ORF">M8T91_00205</name>
</gene>
<evidence type="ECO:0000256" key="7">
    <source>
        <dbReference type="ARBA" id="ARBA00022840"/>
    </source>
</evidence>
<comment type="function">
    <text evidence="9">Required for the formation of a threonylcarbamoyl group on adenosine at position 37 (t(6)A37) in tRNAs that read codons beginning with adenine. Catalyzes the conversion of L-threonine, HCO(3)(-)/CO(2) and ATP to give threonylcarbamoyl-AMP (TC-AMP) as the acyladenylate intermediate, with the release of diphosphate.</text>
</comment>
<dbReference type="InterPro" id="IPR023535">
    <property type="entry name" value="TC-AMP_synthase"/>
</dbReference>
<dbReference type="EC" id="2.7.7.87" evidence="9"/>